<dbReference type="Pfam" id="PF01467">
    <property type="entry name" value="CTP_transf_like"/>
    <property type="match status" value="1"/>
</dbReference>
<dbReference type="NCBIfam" id="TIGR00125">
    <property type="entry name" value="cyt_tran_rel"/>
    <property type="match status" value="1"/>
</dbReference>
<keyword evidence="1 9" id="KW-0963">Cytoplasm</keyword>
<evidence type="ECO:0000256" key="5">
    <source>
        <dbReference type="ARBA" id="ARBA00022840"/>
    </source>
</evidence>
<dbReference type="UniPathway" id="UPA00241">
    <property type="reaction ID" value="UER00355"/>
</dbReference>
<evidence type="ECO:0000313" key="11">
    <source>
        <dbReference type="EMBL" id="KHM51301.1"/>
    </source>
</evidence>
<feature type="binding site" evidence="9">
    <location>
        <begin position="9"/>
        <end position="10"/>
    </location>
    <ligand>
        <name>ATP</name>
        <dbReference type="ChEBI" id="CHEBI:30616"/>
    </ligand>
</feature>
<feature type="binding site" evidence="9">
    <location>
        <position position="98"/>
    </location>
    <ligand>
        <name>ATP</name>
        <dbReference type="ChEBI" id="CHEBI:30616"/>
    </ligand>
</feature>
<keyword evidence="6 9" id="KW-0460">Magnesium</keyword>
<evidence type="ECO:0000256" key="3">
    <source>
        <dbReference type="ARBA" id="ARBA00022695"/>
    </source>
</evidence>
<evidence type="ECO:0000256" key="9">
    <source>
        <dbReference type="HAMAP-Rule" id="MF_00151"/>
    </source>
</evidence>
<feature type="binding site" evidence="9">
    <location>
        <position position="17"/>
    </location>
    <ligand>
        <name>ATP</name>
        <dbReference type="ChEBI" id="CHEBI:30616"/>
    </ligand>
</feature>
<feature type="binding site" evidence="9">
    <location>
        <begin position="88"/>
        <end position="90"/>
    </location>
    <ligand>
        <name>ATP</name>
        <dbReference type="ChEBI" id="CHEBI:30616"/>
    </ligand>
</feature>
<dbReference type="Gene3D" id="3.40.50.620">
    <property type="entry name" value="HUPs"/>
    <property type="match status" value="1"/>
</dbReference>
<dbReference type="HAMAP" id="MF_00151">
    <property type="entry name" value="PPAT_bact"/>
    <property type="match status" value="1"/>
</dbReference>
<dbReference type="SUPFAM" id="SSF52374">
    <property type="entry name" value="Nucleotidylyl transferase"/>
    <property type="match status" value="1"/>
</dbReference>
<evidence type="ECO:0000256" key="4">
    <source>
        <dbReference type="ARBA" id="ARBA00022741"/>
    </source>
</evidence>
<evidence type="ECO:0000256" key="2">
    <source>
        <dbReference type="ARBA" id="ARBA00022679"/>
    </source>
</evidence>
<comment type="subcellular location">
    <subcellularLocation>
        <location evidence="9">Cytoplasm</location>
    </subcellularLocation>
</comment>
<dbReference type="eggNOG" id="COG0669">
    <property type="taxonomic scope" value="Bacteria"/>
</dbReference>
<keyword evidence="7 9" id="KW-0173">Coenzyme A biosynthesis</keyword>
<name>A0A0B2JXD9_9FIRM</name>
<dbReference type="InterPro" id="IPR014729">
    <property type="entry name" value="Rossmann-like_a/b/a_fold"/>
</dbReference>
<feature type="domain" description="Cytidyltransferase-like" evidence="10">
    <location>
        <begin position="5"/>
        <end position="133"/>
    </location>
</feature>
<dbReference type="EMBL" id="JSCE01000209">
    <property type="protein sequence ID" value="KHM51301.1"/>
    <property type="molecule type" value="Genomic_DNA"/>
</dbReference>
<dbReference type="InterPro" id="IPR004821">
    <property type="entry name" value="Cyt_trans-like"/>
</dbReference>
<dbReference type="NCBIfam" id="TIGR01510">
    <property type="entry name" value="coaD_prev_kdtB"/>
    <property type="match status" value="1"/>
</dbReference>
<feature type="binding site" evidence="9">
    <location>
        <position position="9"/>
    </location>
    <ligand>
        <name>substrate</name>
    </ligand>
</feature>
<comment type="caution">
    <text evidence="11">The sequence shown here is derived from an EMBL/GenBank/DDBJ whole genome shotgun (WGS) entry which is preliminary data.</text>
</comment>
<evidence type="ECO:0000313" key="12">
    <source>
        <dbReference type="Proteomes" id="UP000030993"/>
    </source>
</evidence>
<dbReference type="PRINTS" id="PR01020">
    <property type="entry name" value="LPSBIOSNTHSS"/>
</dbReference>
<dbReference type="PANTHER" id="PTHR21342:SF1">
    <property type="entry name" value="PHOSPHOPANTETHEINE ADENYLYLTRANSFERASE"/>
    <property type="match status" value="1"/>
</dbReference>
<feature type="binding site" evidence="9">
    <location>
        <begin position="123"/>
        <end position="129"/>
    </location>
    <ligand>
        <name>ATP</name>
        <dbReference type="ChEBI" id="CHEBI:30616"/>
    </ligand>
</feature>
<sequence length="159" mass="17755">MSSAIFPGSFDPVTNGHLDIIKRAAKIFDRLVVGVFNNIRKQSFLPVEARVKALKEAVADIGNVEVVSFDGLLADYMIENDIQVIVRGLRSVTDFEYEQGQAQIIKSMHPELDTFFLLTKPKLSYVSSSVIREMHKFGGDISTLVPESVLIAIEHFNNK</sequence>
<evidence type="ECO:0000256" key="1">
    <source>
        <dbReference type="ARBA" id="ARBA00022490"/>
    </source>
</evidence>
<comment type="catalytic activity">
    <reaction evidence="8 9">
        <text>(R)-4'-phosphopantetheine + ATP + H(+) = 3'-dephospho-CoA + diphosphate</text>
        <dbReference type="Rhea" id="RHEA:19801"/>
        <dbReference type="ChEBI" id="CHEBI:15378"/>
        <dbReference type="ChEBI" id="CHEBI:30616"/>
        <dbReference type="ChEBI" id="CHEBI:33019"/>
        <dbReference type="ChEBI" id="CHEBI:57328"/>
        <dbReference type="ChEBI" id="CHEBI:61723"/>
        <dbReference type="EC" id="2.7.7.3"/>
    </reaction>
</comment>
<dbReference type="GO" id="GO:0005737">
    <property type="term" value="C:cytoplasm"/>
    <property type="evidence" value="ECO:0007669"/>
    <property type="project" value="UniProtKB-SubCell"/>
</dbReference>
<keyword evidence="3 9" id="KW-0548">Nucleotidyltransferase</keyword>
<evidence type="ECO:0000259" key="10">
    <source>
        <dbReference type="Pfam" id="PF01467"/>
    </source>
</evidence>
<proteinExistence type="inferred from homology"/>
<feature type="site" description="Transition state stabilizer" evidence="9">
    <location>
        <position position="17"/>
    </location>
</feature>
<dbReference type="CDD" id="cd02163">
    <property type="entry name" value="PPAT"/>
    <property type="match status" value="1"/>
</dbReference>
<comment type="similarity">
    <text evidence="9">Belongs to the bacterial CoaD family.</text>
</comment>
<dbReference type="GO" id="GO:0005524">
    <property type="term" value="F:ATP binding"/>
    <property type="evidence" value="ECO:0007669"/>
    <property type="project" value="UniProtKB-KW"/>
</dbReference>
<dbReference type="STRING" id="82374.NZ47_11175"/>
<dbReference type="PANTHER" id="PTHR21342">
    <property type="entry name" value="PHOSPHOPANTETHEINE ADENYLYLTRANSFERASE"/>
    <property type="match status" value="1"/>
</dbReference>
<keyword evidence="12" id="KW-1185">Reference proteome</keyword>
<dbReference type="GO" id="GO:0015937">
    <property type="term" value="P:coenzyme A biosynthetic process"/>
    <property type="evidence" value="ECO:0007669"/>
    <property type="project" value="UniProtKB-UniRule"/>
</dbReference>
<feature type="binding site" evidence="9">
    <location>
        <position position="87"/>
    </location>
    <ligand>
        <name>substrate</name>
    </ligand>
</feature>
<reference evidence="11 12" key="1">
    <citation type="journal article" date="2013" name="PLoS ONE">
        <title>Identification and characterization of three novel lipases belonging to families II and V from Anaerovibrio lipolyticus 5ST.</title>
        <authorList>
            <person name="Prive F."/>
            <person name="Kaderbhai N.N."/>
            <person name="Girdwood S."/>
            <person name="Worgan H.J."/>
            <person name="Pinloche E."/>
            <person name="Scollan N.D."/>
            <person name="Huws S.A."/>
            <person name="Newbold C.J."/>
        </authorList>
    </citation>
    <scope>NUCLEOTIDE SEQUENCE [LARGE SCALE GENOMIC DNA]</scope>
    <source>
        <strain evidence="11 12">5S</strain>
    </source>
</reference>
<feature type="binding site" evidence="9">
    <location>
        <position position="73"/>
    </location>
    <ligand>
        <name>substrate</name>
    </ligand>
</feature>
<comment type="pathway">
    <text evidence="9">Cofactor biosynthesis; coenzyme A biosynthesis; CoA from (R)-pantothenate: step 4/5.</text>
</comment>
<dbReference type="Proteomes" id="UP000030993">
    <property type="component" value="Unassembled WGS sequence"/>
</dbReference>
<comment type="subunit">
    <text evidence="9">Homohexamer.</text>
</comment>
<comment type="function">
    <text evidence="9">Reversibly transfers an adenylyl group from ATP to 4'-phosphopantetheine, yielding dephospho-CoA (dPCoA) and pyrophosphate.</text>
</comment>
<evidence type="ECO:0000256" key="8">
    <source>
        <dbReference type="ARBA" id="ARBA00029346"/>
    </source>
</evidence>
<dbReference type="RefSeq" id="WP_039210697.1">
    <property type="nucleotide sequence ID" value="NZ_CAMKSO010000050.1"/>
</dbReference>
<dbReference type="AlphaFoldDB" id="A0A0B2JXD9"/>
<accession>A0A0B2JXD9</accession>
<dbReference type="GO" id="GO:0004595">
    <property type="term" value="F:pantetheine-phosphate adenylyltransferase activity"/>
    <property type="evidence" value="ECO:0007669"/>
    <property type="project" value="UniProtKB-UniRule"/>
</dbReference>
<evidence type="ECO:0000256" key="6">
    <source>
        <dbReference type="ARBA" id="ARBA00022842"/>
    </source>
</evidence>
<evidence type="ECO:0000256" key="7">
    <source>
        <dbReference type="ARBA" id="ARBA00022993"/>
    </source>
</evidence>
<comment type="cofactor">
    <cofactor evidence="9">
        <name>Mg(2+)</name>
        <dbReference type="ChEBI" id="CHEBI:18420"/>
    </cofactor>
</comment>
<protein>
    <recommendedName>
        <fullName evidence="9">Phosphopantetheine adenylyltransferase</fullName>
        <ecNumber evidence="9">2.7.7.3</ecNumber>
    </recommendedName>
    <alternativeName>
        <fullName evidence="9">Dephospho-CoA pyrophosphorylase</fullName>
    </alternativeName>
    <alternativeName>
        <fullName evidence="9">Pantetheine-phosphate adenylyltransferase</fullName>
        <shortName evidence="9">PPAT</shortName>
    </alternativeName>
</protein>
<dbReference type="InterPro" id="IPR001980">
    <property type="entry name" value="PPAT"/>
</dbReference>
<gene>
    <name evidence="9 11" type="primary">coaD</name>
    <name evidence="11" type="ORF">NZ47_11175</name>
</gene>
<keyword evidence="2 9" id="KW-0808">Transferase</keyword>
<keyword evidence="5 9" id="KW-0067">ATP-binding</keyword>
<organism evidence="11 12">
    <name type="scientific">Anaerovibrio lipolyticus</name>
    <dbReference type="NCBI Taxonomy" id="82374"/>
    <lineage>
        <taxon>Bacteria</taxon>
        <taxon>Bacillati</taxon>
        <taxon>Bacillota</taxon>
        <taxon>Negativicutes</taxon>
        <taxon>Selenomonadales</taxon>
        <taxon>Selenomonadaceae</taxon>
        <taxon>Anaerovibrio</taxon>
    </lineage>
</organism>
<feature type="binding site" evidence="9">
    <location>
        <position position="41"/>
    </location>
    <ligand>
        <name>substrate</name>
    </ligand>
</feature>
<keyword evidence="4 9" id="KW-0547">Nucleotide-binding</keyword>
<dbReference type="EC" id="2.7.7.3" evidence="9"/>